<evidence type="ECO:0000313" key="2">
    <source>
        <dbReference type="EMBL" id="POR32611.1"/>
    </source>
</evidence>
<dbReference type="InterPro" id="IPR011990">
    <property type="entry name" value="TPR-like_helical_dom_sf"/>
</dbReference>
<accession>A0A2S4KR15</accession>
<comment type="caution">
    <text evidence="2">The sequence shown here is derived from an EMBL/GenBank/DDBJ whole genome shotgun (WGS) entry which is preliminary data.</text>
</comment>
<reference evidence="2 3" key="1">
    <citation type="submission" date="2018-01" db="EMBL/GenBank/DDBJ databases">
        <title>Harnessing the power of phylogenomics to disentangle the directionality and signatures of interkingdom host jumping in the parasitic fungal genus Tolypocladium.</title>
        <authorList>
            <person name="Quandt C.A."/>
            <person name="Patterson W."/>
            <person name="Spatafora J.W."/>
        </authorList>
    </citation>
    <scope>NUCLEOTIDE SEQUENCE [LARGE SCALE GENOMIC DNA]</scope>
    <source>
        <strain evidence="2 3">NRBC 100945</strain>
    </source>
</reference>
<dbReference type="AlphaFoldDB" id="A0A2S4KR15"/>
<dbReference type="Gene3D" id="3.80.10.10">
    <property type="entry name" value="Ribonuclease Inhibitor"/>
    <property type="match status" value="1"/>
</dbReference>
<sequence>MEGLIDKGSDFYADKKYENALKEFTRAMNLCPCTRGMKRTRCSCKDFESVAAGNGSVFNEAMYTCACDVGKTFNKCDNPLHIKALDYRAATFEAMDELGRAKKDAEWMLELAPRLPDGYLRLGKVVRLQKNTEFAWKIYSAGIDANKDKAMSSSQKLQKLYEARQPLQLRFLRKDPMCLPFEIVHLVFSRLDIVELTRCLRVSRTWKRTLEGRGNSSLWTSLIFLAHKRLKPPSNFALKKLLARAGGDVRHIVIKDLVRFQLTQAKLTTLLLGSRNLQRLELGRWIDYYWFFPSRPGLYKNLRHVSLDICNGPESDGWQVQANGFGDQPVDFLKSIAGTLERLELFGIPASWCQRQGVADFPNLKVLRLEHQSGPQVSFPIFFMASKTPRLEQLYLKDVHLDSNRLGQWKDIFDTLWNHLKVLVFSMPGLGPAAQSLNTITTVTLLTSLNFGKNLQHIDVEVPWTNSGPATEEVFTDTAGLSRYGLTDVDGLPLLRLDQFRNLRTIRLKEFSHVPARMQRIFDKTVRNGKLHTFDIVFPLLSLEDPTGTQSFDHLKGYAWLRGCESIRCLGVSRFRFREFPRSDDDLPLPNFLASFPNLETLSLSSEEYSAEEFCTVIEAIMKVTHVKTIYQDRVNGALMDQLRKLAEGYGVQIIWGERPREWPVPLDE</sequence>
<dbReference type="OrthoDB" id="629492at2759"/>
<dbReference type="STRING" id="94208.A0A2S4KR15"/>
<dbReference type="InterPro" id="IPR036047">
    <property type="entry name" value="F-box-like_dom_sf"/>
</dbReference>
<evidence type="ECO:0000259" key="1">
    <source>
        <dbReference type="PROSITE" id="PS50181"/>
    </source>
</evidence>
<name>A0A2S4KR15_9HYPO</name>
<dbReference type="Gene3D" id="1.25.40.10">
    <property type="entry name" value="Tetratricopeptide repeat domain"/>
    <property type="match status" value="1"/>
</dbReference>
<dbReference type="SUPFAM" id="SSF52047">
    <property type="entry name" value="RNI-like"/>
    <property type="match status" value="1"/>
</dbReference>
<proteinExistence type="predicted"/>
<dbReference type="SMART" id="SM00256">
    <property type="entry name" value="FBOX"/>
    <property type="match status" value="1"/>
</dbReference>
<dbReference type="PROSITE" id="PS50181">
    <property type="entry name" value="FBOX"/>
    <property type="match status" value="1"/>
</dbReference>
<dbReference type="SUPFAM" id="SSF81383">
    <property type="entry name" value="F-box domain"/>
    <property type="match status" value="1"/>
</dbReference>
<dbReference type="Pfam" id="PF00646">
    <property type="entry name" value="F-box"/>
    <property type="match status" value="1"/>
</dbReference>
<dbReference type="SUPFAM" id="SSF48452">
    <property type="entry name" value="TPR-like"/>
    <property type="match status" value="1"/>
</dbReference>
<dbReference type="InterPro" id="IPR001810">
    <property type="entry name" value="F-box_dom"/>
</dbReference>
<dbReference type="Gene3D" id="1.20.1280.50">
    <property type="match status" value="1"/>
</dbReference>
<gene>
    <name evidence="2" type="ORF">TPAR_07195</name>
</gene>
<dbReference type="CDD" id="cd09917">
    <property type="entry name" value="F-box_SF"/>
    <property type="match status" value="1"/>
</dbReference>
<organism evidence="2 3">
    <name type="scientific">Tolypocladium paradoxum</name>
    <dbReference type="NCBI Taxonomy" id="94208"/>
    <lineage>
        <taxon>Eukaryota</taxon>
        <taxon>Fungi</taxon>
        <taxon>Dikarya</taxon>
        <taxon>Ascomycota</taxon>
        <taxon>Pezizomycotina</taxon>
        <taxon>Sordariomycetes</taxon>
        <taxon>Hypocreomycetidae</taxon>
        <taxon>Hypocreales</taxon>
        <taxon>Ophiocordycipitaceae</taxon>
        <taxon>Tolypocladium</taxon>
    </lineage>
</organism>
<protein>
    <recommendedName>
        <fullName evidence="1">F-box domain-containing protein</fullName>
    </recommendedName>
</protein>
<dbReference type="InterPro" id="IPR032675">
    <property type="entry name" value="LRR_dom_sf"/>
</dbReference>
<dbReference type="Proteomes" id="UP000237481">
    <property type="component" value="Unassembled WGS sequence"/>
</dbReference>
<evidence type="ECO:0000313" key="3">
    <source>
        <dbReference type="Proteomes" id="UP000237481"/>
    </source>
</evidence>
<keyword evidence="3" id="KW-1185">Reference proteome</keyword>
<feature type="domain" description="F-box" evidence="1">
    <location>
        <begin position="173"/>
        <end position="222"/>
    </location>
</feature>
<dbReference type="EMBL" id="PKSG01000826">
    <property type="protein sequence ID" value="POR32611.1"/>
    <property type="molecule type" value="Genomic_DNA"/>
</dbReference>